<name>A0A3M7PHK9_BRAPC</name>
<dbReference type="Proteomes" id="UP000276133">
    <property type="component" value="Unassembled WGS sequence"/>
</dbReference>
<sequence length="116" mass="13645">MQGNRLYTFCASISGVVSLAQYSANQIKKGYDPWNSSAPLSSILYQQLMNIDQKNWLKNRNSMCRAKFLVLTYFVISNIRKLFSFFQEYYDKKILEAIFFPVLQINQINFPVFPFM</sequence>
<dbReference type="AlphaFoldDB" id="A0A3M7PHK9"/>
<organism evidence="1 2">
    <name type="scientific">Brachionus plicatilis</name>
    <name type="common">Marine rotifer</name>
    <name type="synonym">Brachionus muelleri</name>
    <dbReference type="NCBI Taxonomy" id="10195"/>
    <lineage>
        <taxon>Eukaryota</taxon>
        <taxon>Metazoa</taxon>
        <taxon>Spiralia</taxon>
        <taxon>Gnathifera</taxon>
        <taxon>Rotifera</taxon>
        <taxon>Eurotatoria</taxon>
        <taxon>Monogononta</taxon>
        <taxon>Pseudotrocha</taxon>
        <taxon>Ploima</taxon>
        <taxon>Brachionidae</taxon>
        <taxon>Brachionus</taxon>
    </lineage>
</organism>
<protein>
    <submittedName>
        <fullName evidence="1">Uncharacterized protein</fullName>
    </submittedName>
</protein>
<keyword evidence="2" id="KW-1185">Reference proteome</keyword>
<gene>
    <name evidence="1" type="ORF">BpHYR1_006493</name>
</gene>
<proteinExistence type="predicted"/>
<evidence type="ECO:0000313" key="1">
    <source>
        <dbReference type="EMBL" id="RMZ98204.1"/>
    </source>
</evidence>
<accession>A0A3M7PHK9</accession>
<evidence type="ECO:0000313" key="2">
    <source>
        <dbReference type="Proteomes" id="UP000276133"/>
    </source>
</evidence>
<dbReference type="EMBL" id="REGN01010913">
    <property type="protein sequence ID" value="RMZ98204.1"/>
    <property type="molecule type" value="Genomic_DNA"/>
</dbReference>
<reference evidence="1 2" key="1">
    <citation type="journal article" date="2018" name="Sci. Rep.">
        <title>Genomic signatures of local adaptation to the degree of environmental predictability in rotifers.</title>
        <authorList>
            <person name="Franch-Gras L."/>
            <person name="Hahn C."/>
            <person name="Garcia-Roger E.M."/>
            <person name="Carmona M.J."/>
            <person name="Serra M."/>
            <person name="Gomez A."/>
        </authorList>
    </citation>
    <scope>NUCLEOTIDE SEQUENCE [LARGE SCALE GENOMIC DNA]</scope>
    <source>
        <strain evidence="1">HYR1</strain>
    </source>
</reference>
<comment type="caution">
    <text evidence="1">The sequence shown here is derived from an EMBL/GenBank/DDBJ whole genome shotgun (WGS) entry which is preliminary data.</text>
</comment>